<dbReference type="InterPro" id="IPR036291">
    <property type="entry name" value="NAD(P)-bd_dom_sf"/>
</dbReference>
<dbReference type="Proteomes" id="UP000321606">
    <property type="component" value="Chromosome"/>
</dbReference>
<dbReference type="KEGG" id="lgo:JCM16774_1413"/>
<evidence type="ECO:0000313" key="2">
    <source>
        <dbReference type="EMBL" id="BBM36481.1"/>
    </source>
</evidence>
<proteinExistence type="predicted"/>
<dbReference type="SUPFAM" id="SSF51735">
    <property type="entry name" value="NAD(P)-binding Rossmann-fold domains"/>
    <property type="match status" value="1"/>
</dbReference>
<dbReference type="EMBL" id="AP019822">
    <property type="protein sequence ID" value="BBM36481.1"/>
    <property type="molecule type" value="Genomic_DNA"/>
</dbReference>
<dbReference type="InterPro" id="IPR001509">
    <property type="entry name" value="Epimerase_deHydtase"/>
</dbReference>
<organism evidence="2 3">
    <name type="scientific">Pseudoleptotrichia goodfellowii</name>
    <dbReference type="NCBI Taxonomy" id="157692"/>
    <lineage>
        <taxon>Bacteria</taxon>
        <taxon>Fusobacteriati</taxon>
        <taxon>Fusobacteriota</taxon>
        <taxon>Fusobacteriia</taxon>
        <taxon>Fusobacteriales</taxon>
        <taxon>Leptotrichiaceae</taxon>
        <taxon>Pseudoleptotrichia</taxon>
    </lineage>
</organism>
<sequence>MKVLVTGATGFLGKYIIDELVENNYKVVAFGRNEKIGKSLENENVRFFKGDFTEKEDIIKVINSQKSPESKINADLNHENQTKSDLKVSRKYHTEEISAVIHAGGLSTVWGKWQDFYNSNVKGTENILEICRIYKIKKLIFISSPSIYAEPKDQVNVREEEAPEENNLNFYIKSKIMAEKKIKEYADIPSVIIRPRGLFGVGDTSVIPRLLKLNRAKGIPLFNDGKQMVDVTCVENAAFAIRLALESENSSGQIYNITNNEPMAFKNILELFFKEFGEKPHFIRKNYNTVKFFVNVIEKIYHLFGITKEPPITMYTLYLMRYSQTLNIQKAEKELNYKPKLTIAEGVKKYVENNRKN</sequence>
<reference evidence="2 3" key="1">
    <citation type="submission" date="2019-07" db="EMBL/GenBank/DDBJ databases">
        <title>Complete Genome Sequence of Leptotrichia goodfellowii Strain JCM 16774.</title>
        <authorList>
            <person name="Watanabe S."/>
            <person name="Cui L."/>
        </authorList>
    </citation>
    <scope>NUCLEOTIDE SEQUENCE [LARGE SCALE GENOMIC DNA]</scope>
    <source>
        <strain evidence="2 3">JCM16774</strain>
    </source>
</reference>
<evidence type="ECO:0000313" key="3">
    <source>
        <dbReference type="Proteomes" id="UP000321606"/>
    </source>
</evidence>
<name>A0A510JDD5_9FUSO</name>
<dbReference type="PANTHER" id="PTHR43245">
    <property type="entry name" value="BIFUNCTIONAL POLYMYXIN RESISTANCE PROTEIN ARNA"/>
    <property type="match status" value="1"/>
</dbReference>
<dbReference type="Pfam" id="PF01370">
    <property type="entry name" value="Epimerase"/>
    <property type="match status" value="2"/>
</dbReference>
<dbReference type="PANTHER" id="PTHR43245:SF51">
    <property type="entry name" value="SHORT CHAIN DEHYDROGENASE_REDUCTASE FAMILY 42E, MEMBER 2"/>
    <property type="match status" value="1"/>
</dbReference>
<gene>
    <name evidence="2" type="ORF">JCM16774_1413</name>
</gene>
<accession>A0A510JDD5</accession>
<dbReference type="RefSeq" id="WP_026737770.1">
    <property type="nucleotide sequence ID" value="NZ_AP019822.1"/>
</dbReference>
<dbReference type="InterPro" id="IPR050177">
    <property type="entry name" value="Lipid_A_modif_metabolic_enz"/>
</dbReference>
<feature type="domain" description="NAD-dependent epimerase/dehydratase" evidence="1">
    <location>
        <begin position="88"/>
        <end position="257"/>
    </location>
</feature>
<dbReference type="AlphaFoldDB" id="A0A510JDD5"/>
<evidence type="ECO:0000259" key="1">
    <source>
        <dbReference type="Pfam" id="PF01370"/>
    </source>
</evidence>
<feature type="domain" description="NAD-dependent epimerase/dehydratase" evidence="1">
    <location>
        <begin position="3"/>
        <end position="70"/>
    </location>
</feature>
<dbReference type="OrthoDB" id="9811743at2"/>
<dbReference type="Gene3D" id="3.40.50.720">
    <property type="entry name" value="NAD(P)-binding Rossmann-like Domain"/>
    <property type="match status" value="1"/>
</dbReference>
<protein>
    <submittedName>
        <fullName evidence="2">NAD dependent epimerase/dehydratase family protein</fullName>
    </submittedName>
</protein>
<dbReference type="STRING" id="714315.GCA_000516535_01422"/>